<comment type="caution">
    <text evidence="1">The sequence shown here is derived from an EMBL/GenBank/DDBJ whole genome shotgun (WGS) entry which is preliminary data.</text>
</comment>
<organism evidence="1 2">
    <name type="scientific">Holotrichia oblita</name>
    <name type="common">Chafer beetle</name>
    <dbReference type="NCBI Taxonomy" id="644536"/>
    <lineage>
        <taxon>Eukaryota</taxon>
        <taxon>Metazoa</taxon>
        <taxon>Ecdysozoa</taxon>
        <taxon>Arthropoda</taxon>
        <taxon>Hexapoda</taxon>
        <taxon>Insecta</taxon>
        <taxon>Pterygota</taxon>
        <taxon>Neoptera</taxon>
        <taxon>Endopterygota</taxon>
        <taxon>Coleoptera</taxon>
        <taxon>Polyphaga</taxon>
        <taxon>Scarabaeiformia</taxon>
        <taxon>Scarabaeidae</taxon>
        <taxon>Melolonthinae</taxon>
        <taxon>Holotrichia</taxon>
    </lineage>
</organism>
<name>A0ACB9ST30_HOLOL</name>
<proteinExistence type="predicted"/>
<gene>
    <name evidence="1" type="ORF">MML48_7g00001395</name>
</gene>
<reference evidence="1" key="1">
    <citation type="submission" date="2022-04" db="EMBL/GenBank/DDBJ databases">
        <title>Chromosome-scale genome assembly of Holotrichia oblita Faldermann.</title>
        <authorList>
            <person name="Rongchong L."/>
        </authorList>
    </citation>
    <scope>NUCLEOTIDE SEQUENCE</scope>
    <source>
        <strain evidence="1">81SQS9</strain>
    </source>
</reference>
<dbReference type="Proteomes" id="UP001056778">
    <property type="component" value="Chromosome 7"/>
</dbReference>
<protein>
    <submittedName>
        <fullName evidence="1">O-acyltransferase</fullName>
    </submittedName>
</protein>
<sequence length="455" mass="52513">MTRYSWCNIRISFFLVDDASGRYSTGWFWGNHYWHGSRDLCEYISLLDQNHEADGESMHQAHHTRPIQKAEISFTQAEDHALSDVSTNSSQSPYPVLYFTINIKLNSSFFFAETRKKIELGVCLPQSCQNEDVKRIIEETSSNCEYLKLEVSEIKSKHNYYNMFEDRSFQILCSVTTIIVIFVILGTVLDYYLESKDQRISTNSIKCATCKNSDFHPSKGIAKLNTSDIEIKDGKDCYYNMENNVLERDKKNCNGSKPESSEKPNGGSYACLKEILLSFSLKSNIKIIFDENVGIDTIPVIHGLKVISMIWVIGGHTCIYSFEYTSNMKYRKIIENQLFFQLIANATFSVDIFFFCSGFLISYLYFRTTNKLEAMGHKGFSAECKNFCVMIIYRLLRLTAPYLAVLGLVEISMKWFAYNAVLTPSSTDHINCPKYWWRNLFYINALFPYKDMVKA</sequence>
<keyword evidence="2" id="KW-1185">Reference proteome</keyword>
<evidence type="ECO:0000313" key="1">
    <source>
        <dbReference type="EMBL" id="KAI4458380.1"/>
    </source>
</evidence>
<accession>A0ACB9ST30</accession>
<dbReference type="EMBL" id="CM043021">
    <property type="protein sequence ID" value="KAI4458380.1"/>
    <property type="molecule type" value="Genomic_DNA"/>
</dbReference>
<evidence type="ECO:0000313" key="2">
    <source>
        <dbReference type="Proteomes" id="UP001056778"/>
    </source>
</evidence>